<gene>
    <name evidence="2 5" type="primary">thiL</name>
    <name evidence="5" type="ORF">R0137_16275</name>
</gene>
<feature type="binding site" evidence="2">
    <location>
        <position position="79"/>
    </location>
    <ligand>
        <name>Mg(2+)</name>
        <dbReference type="ChEBI" id="CHEBI:18420"/>
        <label>2</label>
    </ligand>
</feature>
<dbReference type="Pfam" id="PF00586">
    <property type="entry name" value="AIRS"/>
    <property type="match status" value="1"/>
</dbReference>
<comment type="caution">
    <text evidence="2">Lacks conserved residue(s) required for the propagation of feature annotation.</text>
</comment>
<dbReference type="SUPFAM" id="SSF55326">
    <property type="entry name" value="PurM N-terminal domain-like"/>
    <property type="match status" value="1"/>
</dbReference>
<dbReference type="Pfam" id="PF02769">
    <property type="entry name" value="AIRS_C"/>
    <property type="match status" value="1"/>
</dbReference>
<sequence length="310" mass="32278">MPDAKQPRGEFSLIAQYFSTLDKSSDVVLGNGDDGAVLQLKTGEELVVSVDSMLEDVHFPRNSPPADVAYRAVAAAASDLAAMGARPLAMTLALSIPHADDAWLSDIRSGLSDAVSDFDLPLVGGDLTRGALSLSVQVMGAVPSGQAIRRDGARPGDLIYVSGSLGDSAAGLALIEGRLTGDVQAADALRARFWRPFPALDLGVSLRRQATSAIDVSDGLLADLGHIAEASKVCVYVDSALIPLSQALKSVVSTEQALSWALGGGEDYRLCFTLPESVPPPEGSIRIGCVESGSGVRCDAAGEIDGYRHF</sequence>
<feature type="binding site" evidence="2">
    <location>
        <position position="51"/>
    </location>
    <ligand>
        <name>Mg(2+)</name>
        <dbReference type="ChEBI" id="CHEBI:18420"/>
        <label>2</label>
    </ligand>
</feature>
<dbReference type="RefSeq" id="WP_407327478.1">
    <property type="nucleotide sequence ID" value="NZ_CP136865.1"/>
</dbReference>
<evidence type="ECO:0000259" key="4">
    <source>
        <dbReference type="Pfam" id="PF02769"/>
    </source>
</evidence>
<dbReference type="NCBIfam" id="TIGR01379">
    <property type="entry name" value="thiL"/>
    <property type="match status" value="1"/>
</dbReference>
<feature type="domain" description="PurM-like N-terminal" evidence="3">
    <location>
        <begin position="32"/>
        <end position="142"/>
    </location>
</feature>
<dbReference type="PIRSF" id="PIRSF005303">
    <property type="entry name" value="Thiam_monoph_kin"/>
    <property type="match status" value="1"/>
</dbReference>
<evidence type="ECO:0000259" key="3">
    <source>
        <dbReference type="Pfam" id="PF00586"/>
    </source>
</evidence>
<keyword evidence="2 5" id="KW-0808">Transferase</keyword>
<dbReference type="EC" id="2.7.4.16" evidence="2"/>
<organism evidence="5 6">
    <name type="scientific">Congregibacter brevis</name>
    <dbReference type="NCBI Taxonomy" id="3081201"/>
    <lineage>
        <taxon>Bacteria</taxon>
        <taxon>Pseudomonadati</taxon>
        <taxon>Pseudomonadota</taxon>
        <taxon>Gammaproteobacteria</taxon>
        <taxon>Cellvibrionales</taxon>
        <taxon>Halieaceae</taxon>
        <taxon>Congregibacter</taxon>
    </lineage>
</organism>
<dbReference type="InterPro" id="IPR016188">
    <property type="entry name" value="PurM-like_N"/>
</dbReference>
<keyword evidence="2 5" id="KW-0418">Kinase</keyword>
<feature type="binding site" evidence="2">
    <location>
        <position position="126"/>
    </location>
    <ligand>
        <name>Mg(2+)</name>
        <dbReference type="ChEBI" id="CHEBI:18420"/>
        <label>1</label>
    </ligand>
</feature>
<feature type="binding site" evidence="2">
    <location>
        <position position="150"/>
    </location>
    <ligand>
        <name>ATP</name>
        <dbReference type="ChEBI" id="CHEBI:30616"/>
    </ligand>
</feature>
<dbReference type="HAMAP" id="MF_02128">
    <property type="entry name" value="TMP_kinase"/>
    <property type="match status" value="1"/>
</dbReference>
<keyword evidence="2" id="KW-0067">ATP-binding</keyword>
<evidence type="ECO:0000313" key="5">
    <source>
        <dbReference type="EMBL" id="WOJ96782.1"/>
    </source>
</evidence>
<feature type="binding site" evidence="2">
    <location>
        <begin position="125"/>
        <end position="126"/>
    </location>
    <ligand>
        <name>ATP</name>
        <dbReference type="ChEBI" id="CHEBI:30616"/>
    </ligand>
</feature>
<dbReference type="PANTHER" id="PTHR30270:SF0">
    <property type="entry name" value="THIAMINE-MONOPHOSPHATE KINASE"/>
    <property type="match status" value="1"/>
</dbReference>
<feature type="binding site" evidence="2">
    <location>
        <position position="49"/>
    </location>
    <ligand>
        <name>Mg(2+)</name>
        <dbReference type="ChEBI" id="CHEBI:18420"/>
        <label>4</label>
    </ligand>
</feature>
<feature type="binding site" evidence="2">
    <location>
        <position position="34"/>
    </location>
    <ligand>
        <name>Mg(2+)</name>
        <dbReference type="ChEBI" id="CHEBI:18420"/>
        <label>4</label>
    </ligand>
</feature>
<comment type="pathway">
    <text evidence="2">Cofactor biosynthesis; thiamine diphosphate biosynthesis; thiamine diphosphate from thiamine phosphate: step 1/1.</text>
</comment>
<feature type="binding site" evidence="2">
    <location>
        <position position="307"/>
    </location>
    <ligand>
        <name>substrate</name>
    </ligand>
</feature>
<dbReference type="InterPro" id="IPR036921">
    <property type="entry name" value="PurM-like_N_sf"/>
</dbReference>
<feature type="binding site" evidence="2">
    <location>
        <position position="218"/>
    </location>
    <ligand>
        <name>Mg(2+)</name>
        <dbReference type="ChEBI" id="CHEBI:18420"/>
        <label>5</label>
    </ligand>
</feature>
<keyword evidence="2" id="KW-0547">Nucleotide-binding</keyword>
<feature type="binding site" evidence="2">
    <location>
        <position position="215"/>
    </location>
    <ligand>
        <name>Mg(2+)</name>
        <dbReference type="ChEBI" id="CHEBI:18420"/>
        <label>3</label>
    </ligand>
</feature>
<feature type="binding site" evidence="2">
    <location>
        <position position="217"/>
    </location>
    <ligand>
        <name>ATP</name>
        <dbReference type="ChEBI" id="CHEBI:30616"/>
    </ligand>
</feature>
<dbReference type="SUPFAM" id="SSF56042">
    <property type="entry name" value="PurM C-terminal domain-like"/>
    <property type="match status" value="1"/>
</dbReference>
<evidence type="ECO:0000256" key="2">
    <source>
        <dbReference type="HAMAP-Rule" id="MF_02128"/>
    </source>
</evidence>
<dbReference type="InterPro" id="IPR036676">
    <property type="entry name" value="PurM-like_C_sf"/>
</dbReference>
<keyword evidence="1 2" id="KW-0784">Thiamine biosynthesis</keyword>
<reference evidence="5 6" key="1">
    <citation type="submission" date="2023-10" db="EMBL/GenBank/DDBJ databases">
        <title>Two novel species belonging to the OM43/NOR5 clade.</title>
        <authorList>
            <person name="Park M."/>
        </authorList>
    </citation>
    <scope>NUCLEOTIDE SEQUENCE [LARGE SCALE GENOMIC DNA]</scope>
    <source>
        <strain evidence="5 6">IMCC45268</strain>
    </source>
</reference>
<feature type="binding site" evidence="2">
    <location>
        <position position="79"/>
    </location>
    <ligand>
        <name>Mg(2+)</name>
        <dbReference type="ChEBI" id="CHEBI:18420"/>
        <label>3</label>
    </ligand>
</feature>
<dbReference type="Gene3D" id="3.90.650.10">
    <property type="entry name" value="PurM-like C-terminal domain"/>
    <property type="match status" value="1"/>
</dbReference>
<accession>A0ABZ0ICL8</accession>
<evidence type="ECO:0000256" key="1">
    <source>
        <dbReference type="ARBA" id="ARBA00022977"/>
    </source>
</evidence>
<feature type="binding site" evidence="2">
    <location>
        <position position="34"/>
    </location>
    <ligand>
        <name>Mg(2+)</name>
        <dbReference type="ChEBI" id="CHEBI:18420"/>
        <label>3</label>
    </ligand>
</feature>
<comment type="function">
    <text evidence="2">Catalyzes the ATP-dependent phosphorylation of thiamine-monophosphate (TMP) to form thiamine-pyrophosphate (TPP), the active form of vitamin B1.</text>
</comment>
<keyword evidence="2" id="KW-0479">Metal-binding</keyword>
<dbReference type="Proteomes" id="UP001626549">
    <property type="component" value="Chromosome"/>
</dbReference>
<dbReference type="InterPro" id="IPR010918">
    <property type="entry name" value="PurM-like_C_dom"/>
</dbReference>
<comment type="similarity">
    <text evidence="2">Belongs to the thiamine-monophosphate kinase family.</text>
</comment>
<dbReference type="PANTHER" id="PTHR30270">
    <property type="entry name" value="THIAMINE-MONOPHOSPHATE KINASE"/>
    <property type="match status" value="1"/>
</dbReference>
<dbReference type="CDD" id="cd02194">
    <property type="entry name" value="ThiL"/>
    <property type="match status" value="1"/>
</dbReference>
<keyword evidence="6" id="KW-1185">Reference proteome</keyword>
<dbReference type="GO" id="GO:0009030">
    <property type="term" value="F:thiamine-phosphate kinase activity"/>
    <property type="evidence" value="ECO:0007669"/>
    <property type="project" value="UniProtKB-EC"/>
</dbReference>
<protein>
    <recommendedName>
        <fullName evidence="2">Thiamine-monophosphate kinase</fullName>
        <shortName evidence="2">TMP kinase</shortName>
        <shortName evidence="2">Thiamine-phosphate kinase</shortName>
        <ecNumber evidence="2">2.7.4.16</ecNumber>
    </recommendedName>
</protein>
<feature type="binding site" evidence="2">
    <location>
        <position position="51"/>
    </location>
    <ligand>
        <name>Mg(2+)</name>
        <dbReference type="ChEBI" id="CHEBI:18420"/>
        <label>1</label>
    </ligand>
</feature>
<feature type="binding site" evidence="2">
    <location>
        <position position="58"/>
    </location>
    <ligand>
        <name>substrate</name>
    </ligand>
</feature>
<feature type="domain" description="PurM-like C-terminal" evidence="4">
    <location>
        <begin position="154"/>
        <end position="252"/>
    </location>
</feature>
<feature type="binding site" evidence="2">
    <location>
        <position position="266"/>
    </location>
    <ligand>
        <name>substrate</name>
    </ligand>
</feature>
<dbReference type="EMBL" id="CP136865">
    <property type="protein sequence ID" value="WOJ96782.1"/>
    <property type="molecule type" value="Genomic_DNA"/>
</dbReference>
<dbReference type="InterPro" id="IPR006283">
    <property type="entry name" value="ThiL-like"/>
</dbReference>
<keyword evidence="2" id="KW-0460">Magnesium</keyword>
<feature type="binding site" evidence="2">
    <location>
        <position position="79"/>
    </location>
    <ligand>
        <name>Mg(2+)</name>
        <dbReference type="ChEBI" id="CHEBI:18420"/>
        <label>4</label>
    </ligand>
</feature>
<comment type="miscellaneous">
    <text evidence="2">Reaction mechanism of ThiL seems to utilize a direct, inline transfer of the gamma-phosphate of ATP to TMP rather than a phosphorylated enzyme intermediate.</text>
</comment>
<evidence type="ECO:0000313" key="6">
    <source>
        <dbReference type="Proteomes" id="UP001626549"/>
    </source>
</evidence>
<name>A0ABZ0ICL8_9GAMM</name>
<proteinExistence type="inferred from homology"/>
<comment type="catalytic activity">
    <reaction evidence="2">
        <text>thiamine phosphate + ATP = thiamine diphosphate + ADP</text>
        <dbReference type="Rhea" id="RHEA:15913"/>
        <dbReference type="ChEBI" id="CHEBI:30616"/>
        <dbReference type="ChEBI" id="CHEBI:37575"/>
        <dbReference type="ChEBI" id="CHEBI:58937"/>
        <dbReference type="ChEBI" id="CHEBI:456216"/>
        <dbReference type="EC" id="2.7.4.16"/>
    </reaction>
</comment>
<dbReference type="Gene3D" id="3.30.1330.10">
    <property type="entry name" value="PurM-like, N-terminal domain"/>
    <property type="match status" value="1"/>
</dbReference>